<accession>A0A369JAT0</accession>
<sequence>MFHHPADIPATQNLFSSNRYLLRPAPYSSLLPRVSGLGTLRSYTAPPSYDPRCELNSLPLPKLCLIMDVGVPTFISDLPVRRSQATLAPEFTSSPCPRRPPPTLCHQIPHHTPTHSVSLCQQRMQCCFCCFVSALVLLDVLWSFSTGGSMHSVEDGLHP</sequence>
<evidence type="ECO:0000313" key="1">
    <source>
        <dbReference type="EMBL" id="RDB18958.1"/>
    </source>
</evidence>
<keyword evidence="2" id="KW-1185">Reference proteome</keyword>
<dbReference type="AlphaFoldDB" id="A0A369JAT0"/>
<reference evidence="1" key="1">
    <citation type="submission" date="2018-04" db="EMBL/GenBank/DDBJ databases">
        <title>Whole genome sequencing of Hypsizygus marmoreus.</title>
        <authorList>
            <person name="Choi I.-G."/>
            <person name="Min B."/>
            <person name="Kim J.-G."/>
            <person name="Kim S."/>
            <person name="Oh Y.-L."/>
            <person name="Kong W.-S."/>
            <person name="Park H."/>
            <person name="Jeong J."/>
            <person name="Song E.-S."/>
        </authorList>
    </citation>
    <scope>NUCLEOTIDE SEQUENCE [LARGE SCALE GENOMIC DNA]</scope>
    <source>
        <strain evidence="1">51987-8</strain>
    </source>
</reference>
<dbReference type="Proteomes" id="UP000076154">
    <property type="component" value="Unassembled WGS sequence"/>
</dbReference>
<organism evidence="1 2">
    <name type="scientific">Hypsizygus marmoreus</name>
    <name type="common">White beech mushroom</name>
    <name type="synonym">Agaricus marmoreus</name>
    <dbReference type="NCBI Taxonomy" id="39966"/>
    <lineage>
        <taxon>Eukaryota</taxon>
        <taxon>Fungi</taxon>
        <taxon>Dikarya</taxon>
        <taxon>Basidiomycota</taxon>
        <taxon>Agaricomycotina</taxon>
        <taxon>Agaricomycetes</taxon>
        <taxon>Agaricomycetidae</taxon>
        <taxon>Agaricales</taxon>
        <taxon>Tricholomatineae</taxon>
        <taxon>Lyophyllaceae</taxon>
        <taxon>Hypsizygus</taxon>
    </lineage>
</organism>
<name>A0A369JAT0_HYPMA</name>
<gene>
    <name evidence="1" type="ORF">Hypma_014415</name>
</gene>
<protein>
    <submittedName>
        <fullName evidence="1">Uncharacterized protein</fullName>
    </submittedName>
</protein>
<comment type="caution">
    <text evidence="1">The sequence shown here is derived from an EMBL/GenBank/DDBJ whole genome shotgun (WGS) entry which is preliminary data.</text>
</comment>
<proteinExistence type="predicted"/>
<dbReference type="InParanoid" id="A0A369JAT0"/>
<dbReference type="EMBL" id="LUEZ02000085">
    <property type="protein sequence ID" value="RDB18958.1"/>
    <property type="molecule type" value="Genomic_DNA"/>
</dbReference>
<evidence type="ECO:0000313" key="2">
    <source>
        <dbReference type="Proteomes" id="UP000076154"/>
    </source>
</evidence>